<name>A0ABP0WBF8_9BRYO</name>
<evidence type="ECO:0000256" key="1">
    <source>
        <dbReference type="SAM" id="Phobius"/>
    </source>
</evidence>
<feature type="transmembrane region" description="Helical" evidence="1">
    <location>
        <begin position="97"/>
        <end position="118"/>
    </location>
</feature>
<feature type="transmembrane region" description="Helical" evidence="1">
    <location>
        <begin position="67"/>
        <end position="91"/>
    </location>
</feature>
<accession>A0ABP0WBF8</accession>
<sequence length="150" mass="17002">MFSWAITNMVLDSTICKVFIGQVVKRVKKKLVLATYLLMFSVLCVLGAFTSCAFARLPPNLGKQYKILTTAPFGVAVCIGILLVFSAELIWGMPTFAYLFVPIQLSKYLFVHFPQLIWQFLKRSDTHNKYCKSSKDEHVQERSTSLDALP</sequence>
<proteinExistence type="predicted"/>
<organism evidence="2 3">
    <name type="scientific">Sphagnum jensenii</name>
    <dbReference type="NCBI Taxonomy" id="128206"/>
    <lineage>
        <taxon>Eukaryota</taxon>
        <taxon>Viridiplantae</taxon>
        <taxon>Streptophyta</taxon>
        <taxon>Embryophyta</taxon>
        <taxon>Bryophyta</taxon>
        <taxon>Sphagnophytina</taxon>
        <taxon>Sphagnopsida</taxon>
        <taxon>Sphagnales</taxon>
        <taxon>Sphagnaceae</taxon>
        <taxon>Sphagnum</taxon>
    </lineage>
</organism>
<keyword evidence="3" id="KW-1185">Reference proteome</keyword>
<protein>
    <submittedName>
        <fullName evidence="2">Uncharacterized protein</fullName>
    </submittedName>
</protein>
<dbReference type="EMBL" id="OZ020111">
    <property type="protein sequence ID" value="CAK9264173.1"/>
    <property type="molecule type" value="Genomic_DNA"/>
</dbReference>
<keyword evidence="1" id="KW-1133">Transmembrane helix</keyword>
<evidence type="ECO:0000313" key="2">
    <source>
        <dbReference type="EMBL" id="CAK9264173.1"/>
    </source>
</evidence>
<keyword evidence="1" id="KW-0812">Transmembrane</keyword>
<reference evidence="2" key="1">
    <citation type="submission" date="2024-02" db="EMBL/GenBank/DDBJ databases">
        <authorList>
            <consortium name="ELIXIR-Norway"/>
            <consortium name="Elixir Norway"/>
        </authorList>
    </citation>
    <scope>NUCLEOTIDE SEQUENCE</scope>
</reference>
<dbReference type="Proteomes" id="UP001497444">
    <property type="component" value="Chromosome 16"/>
</dbReference>
<gene>
    <name evidence="2" type="ORF">CSSPJE1EN1_LOCUS9651</name>
</gene>
<feature type="transmembrane region" description="Helical" evidence="1">
    <location>
        <begin position="33"/>
        <end position="55"/>
    </location>
</feature>
<evidence type="ECO:0000313" key="3">
    <source>
        <dbReference type="Proteomes" id="UP001497444"/>
    </source>
</evidence>
<keyword evidence="1" id="KW-0472">Membrane</keyword>